<reference evidence="2" key="1">
    <citation type="submission" date="2022-11" db="UniProtKB">
        <authorList>
            <consortium name="WormBaseParasite"/>
        </authorList>
    </citation>
    <scope>IDENTIFICATION</scope>
</reference>
<dbReference type="WBParaSite" id="JU765_v2.g18722.t1">
    <property type="protein sequence ID" value="JU765_v2.g18722.t1"/>
    <property type="gene ID" value="JU765_v2.g18722"/>
</dbReference>
<organism evidence="1 2">
    <name type="scientific">Panagrolaimus sp. JU765</name>
    <dbReference type="NCBI Taxonomy" id="591449"/>
    <lineage>
        <taxon>Eukaryota</taxon>
        <taxon>Metazoa</taxon>
        <taxon>Ecdysozoa</taxon>
        <taxon>Nematoda</taxon>
        <taxon>Chromadorea</taxon>
        <taxon>Rhabditida</taxon>
        <taxon>Tylenchina</taxon>
        <taxon>Panagrolaimomorpha</taxon>
        <taxon>Panagrolaimoidea</taxon>
        <taxon>Panagrolaimidae</taxon>
        <taxon>Panagrolaimus</taxon>
    </lineage>
</organism>
<dbReference type="Proteomes" id="UP000887576">
    <property type="component" value="Unplaced"/>
</dbReference>
<evidence type="ECO:0000313" key="1">
    <source>
        <dbReference type="Proteomes" id="UP000887576"/>
    </source>
</evidence>
<accession>A0AC34QRJ3</accession>
<sequence>MCLRCVCPKEICRENEATDDLACVRVVCPKEISRENEATDGLSTFDGIFGQSILYKLENQFIIATIKGKLNFLKSIDLKKVNA</sequence>
<protein>
    <submittedName>
        <fullName evidence="2">Uncharacterized protein</fullName>
    </submittedName>
</protein>
<evidence type="ECO:0000313" key="2">
    <source>
        <dbReference type="WBParaSite" id="JU765_v2.g18722.t1"/>
    </source>
</evidence>
<name>A0AC34QRJ3_9BILA</name>
<proteinExistence type="predicted"/>